<feature type="transmembrane region" description="Helical" evidence="1">
    <location>
        <begin position="78"/>
        <end position="97"/>
    </location>
</feature>
<name>A0A425Y193_9BACT</name>
<dbReference type="OrthoDB" id="1121549at2"/>
<comment type="caution">
    <text evidence="2">The sequence shown here is derived from an EMBL/GenBank/DDBJ whole genome shotgun (WGS) entry which is preliminary data.</text>
</comment>
<feature type="transmembrane region" description="Helical" evidence="1">
    <location>
        <begin position="50"/>
        <end position="71"/>
    </location>
</feature>
<evidence type="ECO:0000313" key="2">
    <source>
        <dbReference type="EMBL" id="RRG21578.1"/>
    </source>
</evidence>
<keyword evidence="3" id="KW-1185">Reference proteome</keyword>
<protein>
    <submittedName>
        <fullName evidence="2">Uncharacterized protein</fullName>
    </submittedName>
</protein>
<keyword evidence="1" id="KW-0812">Transmembrane</keyword>
<sequence length="149" mass="15978">MSNTLSKYLNILTYVMLGLTVIFVAMFYFGGEVPNAAYTTPVYTDSLIQWAKALFIITVGLSILFPVLQIVSDPKGAILGLAGLAGLGLIILVAYSLSDGTLLNLPGYTGEDNNVGALKFADTILYTMYILGVGAIVSIVVTETLRKFR</sequence>
<evidence type="ECO:0000256" key="1">
    <source>
        <dbReference type="SAM" id="Phobius"/>
    </source>
</evidence>
<accession>A0A425Y193</accession>
<reference evidence="2 3" key="1">
    <citation type="submission" date="2018-07" db="EMBL/GenBank/DDBJ databases">
        <title>Draft genome sequence of Ancylomarina sp. M1P.</title>
        <authorList>
            <person name="Yadav S."/>
            <person name="Villanueva L."/>
            <person name="Damste J.S.S."/>
        </authorList>
    </citation>
    <scope>NUCLEOTIDE SEQUENCE [LARGE SCALE GENOMIC DNA]</scope>
    <source>
        <strain evidence="2 3">M1P</strain>
    </source>
</reference>
<evidence type="ECO:0000313" key="3">
    <source>
        <dbReference type="Proteomes" id="UP000285794"/>
    </source>
</evidence>
<feature type="transmembrane region" description="Helical" evidence="1">
    <location>
        <begin position="12"/>
        <end position="30"/>
    </location>
</feature>
<keyword evidence="1" id="KW-1133">Transmembrane helix</keyword>
<dbReference type="EMBL" id="QQWG01000008">
    <property type="protein sequence ID" value="RRG21578.1"/>
    <property type="molecule type" value="Genomic_DNA"/>
</dbReference>
<dbReference type="Proteomes" id="UP000285794">
    <property type="component" value="Unassembled WGS sequence"/>
</dbReference>
<proteinExistence type="predicted"/>
<keyword evidence="1" id="KW-0472">Membrane</keyword>
<dbReference type="AlphaFoldDB" id="A0A425Y193"/>
<organism evidence="2 3">
    <name type="scientific">Ancylomarina euxinus</name>
    <dbReference type="NCBI Taxonomy" id="2283627"/>
    <lineage>
        <taxon>Bacteria</taxon>
        <taxon>Pseudomonadati</taxon>
        <taxon>Bacteroidota</taxon>
        <taxon>Bacteroidia</taxon>
        <taxon>Marinilabiliales</taxon>
        <taxon>Marinifilaceae</taxon>
        <taxon>Ancylomarina</taxon>
    </lineage>
</organism>
<gene>
    <name evidence="2" type="ORF">DWB61_09875</name>
</gene>
<dbReference type="RefSeq" id="WP_125030730.1">
    <property type="nucleotide sequence ID" value="NZ_WOTV01000007.1"/>
</dbReference>
<feature type="transmembrane region" description="Helical" evidence="1">
    <location>
        <begin position="124"/>
        <end position="145"/>
    </location>
</feature>